<dbReference type="InterPro" id="IPR011009">
    <property type="entry name" value="Kinase-like_dom_sf"/>
</dbReference>
<dbReference type="PANTHER" id="PTHR44329:SF298">
    <property type="entry name" value="MIXED LINEAGE KINASE DOMAIN-LIKE PROTEIN"/>
    <property type="match status" value="1"/>
</dbReference>
<keyword evidence="2 3" id="KW-0067">ATP-binding</keyword>
<reference evidence="5" key="1">
    <citation type="submission" date="2021-01" db="EMBL/GenBank/DDBJ databases">
        <title>Whole genome shotgun sequence of Virgisporangium aurantiacum NBRC 16421.</title>
        <authorList>
            <person name="Komaki H."/>
            <person name="Tamura T."/>
        </authorList>
    </citation>
    <scope>NUCLEOTIDE SEQUENCE</scope>
    <source>
        <strain evidence="5">NBRC 16421</strain>
    </source>
</reference>
<dbReference type="GO" id="GO:0004672">
    <property type="term" value="F:protein kinase activity"/>
    <property type="evidence" value="ECO:0007669"/>
    <property type="project" value="InterPro"/>
</dbReference>
<keyword evidence="6" id="KW-1185">Reference proteome</keyword>
<protein>
    <recommendedName>
        <fullName evidence="4">Protein kinase domain-containing protein</fullName>
    </recommendedName>
</protein>
<dbReference type="Gene3D" id="1.10.510.10">
    <property type="entry name" value="Transferase(Phosphotransferase) domain 1"/>
    <property type="match status" value="1"/>
</dbReference>
<evidence type="ECO:0000313" key="6">
    <source>
        <dbReference type="Proteomes" id="UP000612585"/>
    </source>
</evidence>
<dbReference type="Pfam" id="PF00069">
    <property type="entry name" value="Pkinase"/>
    <property type="match status" value="1"/>
</dbReference>
<sequence length="462" mass="50404">MSSHDKFTASDGQDYQILPIDLGHGGFGAVSAGQRADGAEVAIKRVVGAATRGRAGERELDIALKIGREPVAFLLAPYAWAQQGDDLLLVMPRAHRNLREHLALHPDGLSDDEQLAVLHDATRGLVELSALGVVHRDFKPANLLLYADHWCTADFGISRDLDVRTATVTFQHAGTWPYIAPERWRGQPASHKSDLYALGCVAYEVCTGRQLFVGTQDEIQAQHLHAAIPALPVAPPLARWVLRLLDKDPARRPQSASAALAALPSGHRSGGGLATAALAFQERQHARAVADAHLTSLAVERANARRQSLADLADLCASAAEEARAEVPDVKWEDDGHAHRFEVDTVRLVLTLWLREPPLAAGEPLIVAGEVLAFVHGQRRRLGNIVCERVGEQQVWYLDAFVAHALTRRQEQPQGFAEDAFFAERPQIEAGGIHTWTRRRTPLTADVIVELLAATIREAARG</sequence>
<keyword evidence="1 3" id="KW-0547">Nucleotide-binding</keyword>
<dbReference type="AlphaFoldDB" id="A0A8J3ZCE8"/>
<dbReference type="GO" id="GO:0097527">
    <property type="term" value="P:necroptotic signaling pathway"/>
    <property type="evidence" value="ECO:0007669"/>
    <property type="project" value="TreeGrafter"/>
</dbReference>
<dbReference type="PROSITE" id="PS50011">
    <property type="entry name" value="PROTEIN_KINASE_DOM"/>
    <property type="match status" value="1"/>
</dbReference>
<evidence type="ECO:0000313" key="5">
    <source>
        <dbReference type="EMBL" id="GIJ59130.1"/>
    </source>
</evidence>
<dbReference type="InterPro" id="IPR051681">
    <property type="entry name" value="Ser/Thr_Kinases-Pseudokinases"/>
</dbReference>
<evidence type="ECO:0000259" key="4">
    <source>
        <dbReference type="PROSITE" id="PS50011"/>
    </source>
</evidence>
<dbReference type="InterPro" id="IPR008271">
    <property type="entry name" value="Ser/Thr_kinase_AS"/>
</dbReference>
<proteinExistence type="predicted"/>
<dbReference type="Proteomes" id="UP000612585">
    <property type="component" value="Unassembled WGS sequence"/>
</dbReference>
<dbReference type="Gene3D" id="3.30.200.20">
    <property type="entry name" value="Phosphorylase Kinase, domain 1"/>
    <property type="match status" value="1"/>
</dbReference>
<dbReference type="InterPro" id="IPR000719">
    <property type="entry name" value="Prot_kinase_dom"/>
</dbReference>
<name>A0A8J3ZCE8_9ACTN</name>
<accession>A0A8J3ZCE8</accession>
<dbReference type="EMBL" id="BOPG01000044">
    <property type="protein sequence ID" value="GIJ59130.1"/>
    <property type="molecule type" value="Genomic_DNA"/>
</dbReference>
<feature type="binding site" evidence="3">
    <location>
        <position position="44"/>
    </location>
    <ligand>
        <name>ATP</name>
        <dbReference type="ChEBI" id="CHEBI:30616"/>
    </ligand>
</feature>
<gene>
    <name evidence="5" type="ORF">Vau01_066460</name>
</gene>
<dbReference type="PROSITE" id="PS00107">
    <property type="entry name" value="PROTEIN_KINASE_ATP"/>
    <property type="match status" value="1"/>
</dbReference>
<feature type="domain" description="Protein kinase" evidence="4">
    <location>
        <begin position="16"/>
        <end position="263"/>
    </location>
</feature>
<dbReference type="SUPFAM" id="SSF56112">
    <property type="entry name" value="Protein kinase-like (PK-like)"/>
    <property type="match status" value="1"/>
</dbReference>
<dbReference type="GO" id="GO:0005524">
    <property type="term" value="F:ATP binding"/>
    <property type="evidence" value="ECO:0007669"/>
    <property type="project" value="UniProtKB-UniRule"/>
</dbReference>
<dbReference type="CDD" id="cd14014">
    <property type="entry name" value="STKc_PknB_like"/>
    <property type="match status" value="1"/>
</dbReference>
<dbReference type="PROSITE" id="PS00108">
    <property type="entry name" value="PROTEIN_KINASE_ST"/>
    <property type="match status" value="1"/>
</dbReference>
<dbReference type="InterPro" id="IPR017441">
    <property type="entry name" value="Protein_kinase_ATP_BS"/>
</dbReference>
<evidence type="ECO:0000256" key="1">
    <source>
        <dbReference type="ARBA" id="ARBA00022741"/>
    </source>
</evidence>
<evidence type="ECO:0000256" key="3">
    <source>
        <dbReference type="PROSITE-ProRule" id="PRU10141"/>
    </source>
</evidence>
<dbReference type="RefSeq" id="WP_204000825.1">
    <property type="nucleotide sequence ID" value="NZ_BOPG01000044.1"/>
</dbReference>
<comment type="caution">
    <text evidence="5">The sequence shown here is derived from an EMBL/GenBank/DDBJ whole genome shotgun (WGS) entry which is preliminary data.</text>
</comment>
<dbReference type="PANTHER" id="PTHR44329">
    <property type="entry name" value="SERINE/THREONINE-PROTEIN KINASE TNNI3K-RELATED"/>
    <property type="match status" value="1"/>
</dbReference>
<organism evidence="5 6">
    <name type="scientific">Virgisporangium aurantiacum</name>
    <dbReference type="NCBI Taxonomy" id="175570"/>
    <lineage>
        <taxon>Bacteria</taxon>
        <taxon>Bacillati</taxon>
        <taxon>Actinomycetota</taxon>
        <taxon>Actinomycetes</taxon>
        <taxon>Micromonosporales</taxon>
        <taxon>Micromonosporaceae</taxon>
        <taxon>Virgisporangium</taxon>
    </lineage>
</organism>
<evidence type="ECO:0000256" key="2">
    <source>
        <dbReference type="ARBA" id="ARBA00022840"/>
    </source>
</evidence>